<evidence type="ECO:0000313" key="2">
    <source>
        <dbReference type="Proteomes" id="UP000015620"/>
    </source>
</evidence>
<dbReference type="Proteomes" id="UP000015620">
    <property type="component" value="Chromosome"/>
</dbReference>
<dbReference type="KEGG" id="tped:TPE_1842"/>
<proteinExistence type="predicted"/>
<dbReference type="HOGENOM" id="CLU_3278216_0_0_12"/>
<dbReference type="STRING" id="1291379.TPE_1842"/>
<gene>
    <name evidence="1" type="ORF">TPE_1842</name>
</gene>
<sequence length="41" mass="4641">MLKAAAPLLLYAFPLHYPLAKVYPQTFWIDGVLRGGVPKQR</sequence>
<dbReference type="AlphaFoldDB" id="S6A4B9"/>
<evidence type="ECO:0000313" key="1">
    <source>
        <dbReference type="EMBL" id="AGT44316.1"/>
    </source>
</evidence>
<dbReference type="EMBL" id="CP004120">
    <property type="protein sequence ID" value="AGT44316.1"/>
    <property type="molecule type" value="Genomic_DNA"/>
</dbReference>
<organism evidence="1 2">
    <name type="scientific">Treponema pedis str. T A4</name>
    <dbReference type="NCBI Taxonomy" id="1291379"/>
    <lineage>
        <taxon>Bacteria</taxon>
        <taxon>Pseudomonadati</taxon>
        <taxon>Spirochaetota</taxon>
        <taxon>Spirochaetia</taxon>
        <taxon>Spirochaetales</taxon>
        <taxon>Treponemataceae</taxon>
        <taxon>Treponema</taxon>
    </lineage>
</organism>
<reference evidence="1 2" key="1">
    <citation type="journal article" date="2013" name="PLoS ONE">
        <title>Genome-Wide Relatedness of Treponema pedis, from Gingiva and Necrotic Skin Lesions of Pigs, with the Human Oral Pathogen Treponema denticola.</title>
        <authorList>
            <person name="Svartstrom O."/>
            <person name="Mushtaq M."/>
            <person name="Pringle M."/>
            <person name="Segerman B."/>
        </authorList>
    </citation>
    <scope>NUCLEOTIDE SEQUENCE [LARGE SCALE GENOMIC DNA]</scope>
    <source>
        <strain evidence="1">T A4</strain>
    </source>
</reference>
<name>S6A4B9_9SPIR</name>
<keyword evidence="2" id="KW-1185">Reference proteome</keyword>
<accession>S6A4B9</accession>
<protein>
    <submittedName>
        <fullName evidence="1">Uncharacterized protein</fullName>
    </submittedName>
</protein>